<accession>A0A0G1V123</accession>
<feature type="non-terminal residue" evidence="1">
    <location>
        <position position="1"/>
    </location>
</feature>
<name>A0A0G1V123_9BACT</name>
<organism evidence="1 2">
    <name type="scientific">Candidatus Amesbacteria bacterium GW2011_GWA1_48_9</name>
    <dbReference type="NCBI Taxonomy" id="1618355"/>
    <lineage>
        <taxon>Bacteria</taxon>
        <taxon>Candidatus Amesiibacteriota</taxon>
    </lineage>
</organism>
<dbReference type="EMBL" id="LCPP01000017">
    <property type="protein sequence ID" value="KKW00045.1"/>
    <property type="molecule type" value="Genomic_DNA"/>
</dbReference>
<protein>
    <submittedName>
        <fullName evidence="1">Uncharacterized protein</fullName>
    </submittedName>
</protein>
<proteinExistence type="predicted"/>
<gene>
    <name evidence="1" type="ORF">UY33_C0017G0045</name>
</gene>
<sequence>DEIEDIKKKLESTEIKGISIIDEAIEYASSLK</sequence>
<reference evidence="1 2" key="1">
    <citation type="journal article" date="2015" name="Nature">
        <title>rRNA introns, odd ribosomes, and small enigmatic genomes across a large radiation of phyla.</title>
        <authorList>
            <person name="Brown C.T."/>
            <person name="Hug L.A."/>
            <person name="Thomas B.C."/>
            <person name="Sharon I."/>
            <person name="Castelle C.J."/>
            <person name="Singh A."/>
            <person name="Wilkins M.J."/>
            <person name="Williams K.H."/>
            <person name="Banfield J.F."/>
        </authorList>
    </citation>
    <scope>NUCLEOTIDE SEQUENCE [LARGE SCALE GENOMIC DNA]</scope>
</reference>
<dbReference type="Proteomes" id="UP000034637">
    <property type="component" value="Unassembled WGS sequence"/>
</dbReference>
<evidence type="ECO:0000313" key="1">
    <source>
        <dbReference type="EMBL" id="KKW00045.1"/>
    </source>
</evidence>
<comment type="caution">
    <text evidence="1">The sequence shown here is derived from an EMBL/GenBank/DDBJ whole genome shotgun (WGS) entry which is preliminary data.</text>
</comment>
<evidence type="ECO:0000313" key="2">
    <source>
        <dbReference type="Proteomes" id="UP000034637"/>
    </source>
</evidence>
<dbReference type="AlphaFoldDB" id="A0A0G1V123"/>